<evidence type="ECO:0000256" key="8">
    <source>
        <dbReference type="ARBA" id="ARBA00022927"/>
    </source>
</evidence>
<dbReference type="InterPro" id="IPR053716">
    <property type="entry name" value="Flag_assembly_chemotaxis_eff"/>
</dbReference>
<dbReference type="Gene3D" id="1.10.287.1700">
    <property type="match status" value="1"/>
</dbReference>
<keyword evidence="5" id="KW-1003">Cell membrane</keyword>
<dbReference type="EMBL" id="JAFBDT010000001">
    <property type="protein sequence ID" value="MBM7560584.1"/>
    <property type="molecule type" value="Genomic_DNA"/>
</dbReference>
<protein>
    <recommendedName>
        <fullName evidence="3">Flagellar FliJ protein</fullName>
    </recommendedName>
</protein>
<comment type="similarity">
    <text evidence="2">Belongs to the FliJ family.</text>
</comment>
<gene>
    <name evidence="12" type="ORF">JOC49_000093</name>
</gene>
<dbReference type="Proteomes" id="UP000767854">
    <property type="component" value="Unassembled WGS sequence"/>
</dbReference>
<keyword evidence="11" id="KW-0175">Coiled coil</keyword>
<dbReference type="NCBIfam" id="TIGR02473">
    <property type="entry name" value="flagell_FliJ"/>
    <property type="match status" value="1"/>
</dbReference>
<keyword evidence="12" id="KW-0282">Flagellum</keyword>
<keyword evidence="7" id="KW-1005">Bacterial flagellum biogenesis</keyword>
<evidence type="ECO:0000256" key="11">
    <source>
        <dbReference type="SAM" id="Coils"/>
    </source>
</evidence>
<accession>A0ABS2MMH8</accession>
<comment type="subcellular location">
    <subcellularLocation>
        <location evidence="1">Cell membrane</location>
        <topology evidence="1">Peripheral membrane protein</topology>
        <orientation evidence="1">Cytoplasmic side</orientation>
    </subcellularLocation>
</comment>
<dbReference type="RefSeq" id="WP_204661109.1">
    <property type="nucleotide sequence ID" value="NZ_JAFBDT010000001.1"/>
</dbReference>
<evidence type="ECO:0000256" key="10">
    <source>
        <dbReference type="ARBA" id="ARBA00023225"/>
    </source>
</evidence>
<evidence type="ECO:0000313" key="12">
    <source>
        <dbReference type="EMBL" id="MBM7560584.1"/>
    </source>
</evidence>
<evidence type="ECO:0000256" key="6">
    <source>
        <dbReference type="ARBA" id="ARBA00022500"/>
    </source>
</evidence>
<keyword evidence="13" id="KW-1185">Reference proteome</keyword>
<proteinExistence type="inferred from homology"/>
<keyword evidence="4" id="KW-0813">Transport</keyword>
<keyword evidence="8" id="KW-0653">Protein transport</keyword>
<dbReference type="InterPro" id="IPR012823">
    <property type="entry name" value="Flagell_FliJ"/>
</dbReference>
<sequence length="150" mass="17833">MKKFKFRYESVLKMRMDAEDKVKHQLAGLIKERQNQLDALEALKGREQSYLVFIEESLRSGRAKHEMHHFSDGKKYYSDHKHVLQNRVSRLDQDIKKKQEELLEAVKSRKIMEKLKENAYRAYVEAFNEADAKLIEEVVNYKNNRTNGES</sequence>
<evidence type="ECO:0000256" key="3">
    <source>
        <dbReference type="ARBA" id="ARBA00020392"/>
    </source>
</evidence>
<keyword evidence="12" id="KW-0966">Cell projection</keyword>
<evidence type="ECO:0000256" key="5">
    <source>
        <dbReference type="ARBA" id="ARBA00022475"/>
    </source>
</evidence>
<evidence type="ECO:0000256" key="4">
    <source>
        <dbReference type="ARBA" id="ARBA00022448"/>
    </source>
</evidence>
<evidence type="ECO:0000256" key="9">
    <source>
        <dbReference type="ARBA" id="ARBA00023136"/>
    </source>
</evidence>
<keyword evidence="9" id="KW-0472">Membrane</keyword>
<organism evidence="12 13">
    <name type="scientific">Fusibacter tunisiensis</name>
    <dbReference type="NCBI Taxonomy" id="1008308"/>
    <lineage>
        <taxon>Bacteria</taxon>
        <taxon>Bacillati</taxon>
        <taxon>Bacillota</taxon>
        <taxon>Clostridia</taxon>
        <taxon>Eubacteriales</taxon>
        <taxon>Eubacteriales Family XII. Incertae Sedis</taxon>
        <taxon>Fusibacter</taxon>
    </lineage>
</organism>
<dbReference type="Pfam" id="PF02050">
    <property type="entry name" value="FliJ"/>
    <property type="match status" value="1"/>
</dbReference>
<feature type="coiled-coil region" evidence="11">
    <location>
        <begin position="81"/>
        <end position="108"/>
    </location>
</feature>
<reference evidence="12 13" key="1">
    <citation type="submission" date="2021-01" db="EMBL/GenBank/DDBJ databases">
        <title>Genomic Encyclopedia of Type Strains, Phase IV (KMG-IV): sequencing the most valuable type-strain genomes for metagenomic binning, comparative biology and taxonomic classification.</title>
        <authorList>
            <person name="Goeker M."/>
        </authorList>
    </citation>
    <scope>NUCLEOTIDE SEQUENCE [LARGE SCALE GENOMIC DNA]</scope>
    <source>
        <strain evidence="12 13">DSM 24436</strain>
    </source>
</reference>
<evidence type="ECO:0000313" key="13">
    <source>
        <dbReference type="Proteomes" id="UP000767854"/>
    </source>
</evidence>
<name>A0ABS2MMH8_9FIRM</name>
<evidence type="ECO:0000256" key="7">
    <source>
        <dbReference type="ARBA" id="ARBA00022795"/>
    </source>
</evidence>
<keyword evidence="12" id="KW-0969">Cilium</keyword>
<evidence type="ECO:0000256" key="2">
    <source>
        <dbReference type="ARBA" id="ARBA00010004"/>
    </source>
</evidence>
<comment type="caution">
    <text evidence="12">The sequence shown here is derived from an EMBL/GenBank/DDBJ whole genome shotgun (WGS) entry which is preliminary data.</text>
</comment>
<keyword evidence="10" id="KW-1006">Bacterial flagellum protein export</keyword>
<keyword evidence="6" id="KW-0145">Chemotaxis</keyword>
<evidence type="ECO:0000256" key="1">
    <source>
        <dbReference type="ARBA" id="ARBA00004413"/>
    </source>
</evidence>